<feature type="domain" description="CST complex subunit Stn1 N-terminal" evidence="9">
    <location>
        <begin position="73"/>
        <end position="172"/>
    </location>
</feature>
<evidence type="ECO:0000256" key="8">
    <source>
        <dbReference type="ARBA" id="ARBA00030039"/>
    </source>
</evidence>
<reference evidence="12" key="2">
    <citation type="submission" date="2012-11" db="EMBL/GenBank/DDBJ databases">
        <authorList>
            <person name="Kuo A."/>
            <person name="Curtis B.A."/>
            <person name="Tanifuji G."/>
            <person name="Burki F."/>
            <person name="Gruber A."/>
            <person name="Irimia M."/>
            <person name="Maruyama S."/>
            <person name="Arias M.C."/>
            <person name="Ball S.G."/>
            <person name="Gile G.H."/>
            <person name="Hirakawa Y."/>
            <person name="Hopkins J.F."/>
            <person name="Rensing S.A."/>
            <person name="Schmutz J."/>
            <person name="Symeonidi A."/>
            <person name="Elias M."/>
            <person name="Eveleigh R.J."/>
            <person name="Herman E.K."/>
            <person name="Klute M.J."/>
            <person name="Nakayama T."/>
            <person name="Obornik M."/>
            <person name="Reyes-Prieto A."/>
            <person name="Armbrust E.V."/>
            <person name="Aves S.J."/>
            <person name="Beiko R.G."/>
            <person name="Coutinho P."/>
            <person name="Dacks J.B."/>
            <person name="Durnford D.G."/>
            <person name="Fast N.M."/>
            <person name="Green B.R."/>
            <person name="Grisdale C."/>
            <person name="Hempe F."/>
            <person name="Henrissat B."/>
            <person name="Hoppner M.P."/>
            <person name="Ishida K.-I."/>
            <person name="Kim E."/>
            <person name="Koreny L."/>
            <person name="Kroth P.G."/>
            <person name="Liu Y."/>
            <person name="Malik S.-B."/>
            <person name="Maier U.G."/>
            <person name="McRose D."/>
            <person name="Mock T."/>
            <person name="Neilson J.A."/>
            <person name="Onodera N.T."/>
            <person name="Poole A.M."/>
            <person name="Pritham E.J."/>
            <person name="Richards T.A."/>
            <person name="Rocap G."/>
            <person name="Roy S.W."/>
            <person name="Sarai C."/>
            <person name="Schaack S."/>
            <person name="Shirato S."/>
            <person name="Slamovits C.H."/>
            <person name="Spencer D.F."/>
            <person name="Suzuki S."/>
            <person name="Worden A.Z."/>
            <person name="Zauner S."/>
            <person name="Barry K."/>
            <person name="Bell C."/>
            <person name="Bharti A.K."/>
            <person name="Crow J.A."/>
            <person name="Grimwood J."/>
            <person name="Kramer R."/>
            <person name="Lindquist E."/>
            <person name="Lucas S."/>
            <person name="Salamov A."/>
            <person name="McFadden G.I."/>
            <person name="Lane C.E."/>
            <person name="Keeling P.J."/>
            <person name="Gray M.W."/>
            <person name="Grigoriev I.V."/>
            <person name="Archibald J.M."/>
        </authorList>
    </citation>
    <scope>NUCLEOTIDE SEQUENCE</scope>
    <source>
        <strain evidence="12">CCMP2712</strain>
    </source>
</reference>
<dbReference type="EnsemblProtists" id="EKX40278">
    <property type="protein sequence ID" value="EKX40278"/>
    <property type="gene ID" value="GUITHDRAFT_142987"/>
</dbReference>
<evidence type="ECO:0000313" key="11">
    <source>
        <dbReference type="EnsemblProtists" id="EKX40278"/>
    </source>
</evidence>
<dbReference type="PANTHER" id="PTHR13989:SF33">
    <property type="entry name" value="CST COMPLEX SUBUNIT STN1"/>
    <property type="match status" value="1"/>
</dbReference>
<dbReference type="SUPFAM" id="SSF50249">
    <property type="entry name" value="Nucleic acid-binding proteins"/>
    <property type="match status" value="1"/>
</dbReference>
<keyword evidence="6" id="KW-0238">DNA-binding</keyword>
<dbReference type="Pfam" id="PF10451">
    <property type="entry name" value="Stn1"/>
    <property type="match status" value="1"/>
</dbReference>
<proteinExistence type="predicted"/>
<keyword evidence="7" id="KW-0539">Nucleus</keyword>
<reference evidence="10 12" key="1">
    <citation type="journal article" date="2012" name="Nature">
        <title>Algal genomes reveal evolutionary mosaicism and the fate of nucleomorphs.</title>
        <authorList>
            <consortium name="DOE Joint Genome Institute"/>
            <person name="Curtis B.A."/>
            <person name="Tanifuji G."/>
            <person name="Burki F."/>
            <person name="Gruber A."/>
            <person name="Irimia M."/>
            <person name="Maruyama S."/>
            <person name="Arias M.C."/>
            <person name="Ball S.G."/>
            <person name="Gile G.H."/>
            <person name="Hirakawa Y."/>
            <person name="Hopkins J.F."/>
            <person name="Kuo A."/>
            <person name="Rensing S.A."/>
            <person name="Schmutz J."/>
            <person name="Symeonidi A."/>
            <person name="Elias M."/>
            <person name="Eveleigh R.J."/>
            <person name="Herman E.K."/>
            <person name="Klute M.J."/>
            <person name="Nakayama T."/>
            <person name="Obornik M."/>
            <person name="Reyes-Prieto A."/>
            <person name="Armbrust E.V."/>
            <person name="Aves S.J."/>
            <person name="Beiko R.G."/>
            <person name="Coutinho P."/>
            <person name="Dacks J.B."/>
            <person name="Durnford D.G."/>
            <person name="Fast N.M."/>
            <person name="Green B.R."/>
            <person name="Grisdale C.J."/>
            <person name="Hempel F."/>
            <person name="Henrissat B."/>
            <person name="Hoppner M.P."/>
            <person name="Ishida K."/>
            <person name="Kim E."/>
            <person name="Koreny L."/>
            <person name="Kroth P.G."/>
            <person name="Liu Y."/>
            <person name="Malik S.B."/>
            <person name="Maier U.G."/>
            <person name="McRose D."/>
            <person name="Mock T."/>
            <person name="Neilson J.A."/>
            <person name="Onodera N.T."/>
            <person name="Poole A.M."/>
            <person name="Pritham E.J."/>
            <person name="Richards T.A."/>
            <person name="Rocap G."/>
            <person name="Roy S.W."/>
            <person name="Sarai C."/>
            <person name="Schaack S."/>
            <person name="Shirato S."/>
            <person name="Slamovits C.H."/>
            <person name="Spencer D.F."/>
            <person name="Suzuki S."/>
            <person name="Worden A.Z."/>
            <person name="Zauner S."/>
            <person name="Barry K."/>
            <person name="Bell C."/>
            <person name="Bharti A.K."/>
            <person name="Crow J.A."/>
            <person name="Grimwood J."/>
            <person name="Kramer R."/>
            <person name="Lindquist E."/>
            <person name="Lucas S."/>
            <person name="Salamov A."/>
            <person name="McFadden G.I."/>
            <person name="Lane C.E."/>
            <person name="Keeling P.J."/>
            <person name="Gray M.W."/>
            <person name="Grigoriev I.V."/>
            <person name="Archibald J.M."/>
        </authorList>
    </citation>
    <scope>NUCLEOTIDE SEQUENCE</scope>
    <source>
        <strain evidence="10 12">CCMP2712</strain>
    </source>
</reference>
<comment type="subcellular location">
    <subcellularLocation>
        <location evidence="2">Chromosome</location>
        <location evidence="2">Telomere</location>
    </subcellularLocation>
    <subcellularLocation>
        <location evidence="1">Nucleus</location>
    </subcellularLocation>
</comment>
<evidence type="ECO:0000256" key="4">
    <source>
        <dbReference type="ARBA" id="ARBA00022454"/>
    </source>
</evidence>
<accession>L1IVL2</accession>
<dbReference type="InterPro" id="IPR012340">
    <property type="entry name" value="NA-bd_OB-fold"/>
</dbReference>
<dbReference type="STRING" id="905079.L1IVL2"/>
<evidence type="ECO:0000256" key="3">
    <source>
        <dbReference type="ARBA" id="ARBA00017411"/>
    </source>
</evidence>
<dbReference type="EMBL" id="JH993033">
    <property type="protein sequence ID" value="EKX40278.1"/>
    <property type="molecule type" value="Genomic_DNA"/>
</dbReference>
<reference evidence="11" key="3">
    <citation type="submission" date="2015-06" db="UniProtKB">
        <authorList>
            <consortium name="EnsemblProtists"/>
        </authorList>
    </citation>
    <scope>IDENTIFICATION</scope>
</reference>
<dbReference type="PaxDb" id="55529-EKX40278"/>
<evidence type="ECO:0000259" key="9">
    <source>
        <dbReference type="Pfam" id="PF10451"/>
    </source>
</evidence>
<evidence type="ECO:0000256" key="2">
    <source>
        <dbReference type="ARBA" id="ARBA00004574"/>
    </source>
</evidence>
<evidence type="ECO:0000256" key="7">
    <source>
        <dbReference type="ARBA" id="ARBA00023242"/>
    </source>
</evidence>
<dbReference type="OMA" id="FDTHELE"/>
<evidence type="ECO:0000256" key="1">
    <source>
        <dbReference type="ARBA" id="ARBA00004123"/>
    </source>
</evidence>
<evidence type="ECO:0000256" key="6">
    <source>
        <dbReference type="ARBA" id="ARBA00023125"/>
    </source>
</evidence>
<dbReference type="InterPro" id="IPR018856">
    <property type="entry name" value="Stn1_N"/>
</dbReference>
<sequence>MLGLRMYQRVDEVPPIHSWGSDPLWNTMVPVTASMVHSAYSRMVTKHGLVCAADGELPARRGSEGVGIMVVGRNRVISRVRLLGDVVAVKDRDNFVEFKLDDSSDIITCILWKSDAMKPGLGYEGVKLGKHLHVGGKLSQYRGEVQLSVWFASIEENVDAMSYFWVKMVDLHLNHYSKANTLCNEIPDLATDLEQPQVRSKRGKFSSSELGQQRSAACDEMEEALLVVETPAMKLDEAIKKFASSYSCDNCIFSFERRLMSQLSSKGWIALCDQEQDLYTYVGTTKEVAKTLLQYLKKLASFDSPLSIALHEIIQGVQDHPSLRIESALSLLVLESSITKEGVSRYVIAA</sequence>
<keyword evidence="12" id="KW-1185">Reference proteome</keyword>
<keyword evidence="5" id="KW-0779">Telomere</keyword>
<dbReference type="Proteomes" id="UP000011087">
    <property type="component" value="Unassembled WGS sequence"/>
</dbReference>
<protein>
    <recommendedName>
        <fullName evidence="3">CST complex subunit STN1</fullName>
    </recommendedName>
    <alternativeName>
        <fullName evidence="8">Suppressor of cdc thirteen homolog</fullName>
    </alternativeName>
</protein>
<keyword evidence="4" id="KW-0158">Chromosome</keyword>
<dbReference type="RefSeq" id="XP_005827258.1">
    <property type="nucleotide sequence ID" value="XM_005827201.1"/>
</dbReference>
<dbReference type="PANTHER" id="PTHR13989">
    <property type="entry name" value="REPLICATION PROTEIN A-RELATED"/>
    <property type="match status" value="1"/>
</dbReference>
<dbReference type="OrthoDB" id="77828at2759"/>
<evidence type="ECO:0000313" key="12">
    <source>
        <dbReference type="Proteomes" id="UP000011087"/>
    </source>
</evidence>
<gene>
    <name evidence="10" type="ORF">GUITHDRAFT_142987</name>
</gene>
<dbReference type="InterPro" id="IPR040260">
    <property type="entry name" value="RFA2-like"/>
</dbReference>
<organism evidence="10">
    <name type="scientific">Guillardia theta (strain CCMP2712)</name>
    <name type="common">Cryptophyte</name>
    <dbReference type="NCBI Taxonomy" id="905079"/>
    <lineage>
        <taxon>Eukaryota</taxon>
        <taxon>Cryptophyceae</taxon>
        <taxon>Pyrenomonadales</taxon>
        <taxon>Geminigeraceae</taxon>
        <taxon>Guillardia</taxon>
    </lineage>
</organism>
<dbReference type="GeneID" id="17296929"/>
<dbReference type="KEGG" id="gtt:GUITHDRAFT_142987"/>
<evidence type="ECO:0000313" key="10">
    <source>
        <dbReference type="EMBL" id="EKX40278.1"/>
    </source>
</evidence>
<dbReference type="GO" id="GO:0000781">
    <property type="term" value="C:chromosome, telomeric region"/>
    <property type="evidence" value="ECO:0007669"/>
    <property type="project" value="UniProtKB-SubCell"/>
</dbReference>
<dbReference type="Gene3D" id="2.40.50.140">
    <property type="entry name" value="Nucleic acid-binding proteins"/>
    <property type="match status" value="1"/>
</dbReference>
<name>L1IVL2_GUITC</name>
<evidence type="ECO:0000256" key="5">
    <source>
        <dbReference type="ARBA" id="ARBA00022895"/>
    </source>
</evidence>
<dbReference type="HOGENOM" id="CLU_793324_0_0_1"/>
<dbReference type="AlphaFoldDB" id="L1IVL2"/>
<dbReference type="GO" id="GO:0003677">
    <property type="term" value="F:DNA binding"/>
    <property type="evidence" value="ECO:0007669"/>
    <property type="project" value="UniProtKB-KW"/>
</dbReference>
<dbReference type="GO" id="GO:0005634">
    <property type="term" value="C:nucleus"/>
    <property type="evidence" value="ECO:0007669"/>
    <property type="project" value="UniProtKB-SubCell"/>
</dbReference>